<name>A0A6J3HJT5_SAPAP</name>
<dbReference type="AlphaFoldDB" id="A0A6J3HJT5"/>
<dbReference type="Proteomes" id="UP000504640">
    <property type="component" value="Unplaced"/>
</dbReference>
<feature type="compositionally biased region" description="Pro residues" evidence="1">
    <location>
        <begin position="78"/>
        <end position="90"/>
    </location>
</feature>
<accession>A0A6J3HJT5</accession>
<evidence type="ECO:0000313" key="3">
    <source>
        <dbReference type="RefSeq" id="XP_032130366.1"/>
    </source>
</evidence>
<feature type="region of interest" description="Disordered" evidence="1">
    <location>
        <begin position="1"/>
        <end position="166"/>
    </location>
</feature>
<evidence type="ECO:0000313" key="2">
    <source>
        <dbReference type="Proteomes" id="UP000504640"/>
    </source>
</evidence>
<keyword evidence="2" id="KW-1185">Reference proteome</keyword>
<sequence length="265" mass="27191">MSPALAGARSSAPRSRRPPPLAEEASTRPPPPLLPAPRRLSSAPSCVPIPAPTSAVVPPTSQVTAADKPGRASRSASRPPPSYSHTPPPGAASLKTWGRHAQASSASGRGEEGGGEEGRPTPTQSAALRLCPAAPPPLAPHSARTGSAHPAHLSADCKGRPGRRGRWPSRASGLLGFYSVKAKARASSCAAWRSPAPSPPHCRGHARLPKATEAQMNRAILHVRSYRPAATVTCASLAAQAPPLVSVTWDSGWAGFLSSSIPGNP</sequence>
<gene>
    <name evidence="3" type="primary">LOC116549118</name>
</gene>
<dbReference type="GeneID" id="116549118"/>
<protein>
    <submittedName>
        <fullName evidence="3">Proline-rich receptor-like protein kinase PERK9</fullName>
    </submittedName>
</protein>
<feature type="compositionally biased region" description="Low complexity" evidence="1">
    <location>
        <begin position="36"/>
        <end position="45"/>
    </location>
</feature>
<feature type="compositionally biased region" description="Basic and acidic residues" evidence="1">
    <location>
        <begin position="109"/>
        <end position="119"/>
    </location>
</feature>
<dbReference type="RefSeq" id="XP_032130366.1">
    <property type="nucleotide sequence ID" value="XM_032274475.1"/>
</dbReference>
<organism evidence="2 3">
    <name type="scientific">Sapajus apella</name>
    <name type="common">Brown-capped capuchin</name>
    <name type="synonym">Cebus apella</name>
    <dbReference type="NCBI Taxonomy" id="9515"/>
    <lineage>
        <taxon>Eukaryota</taxon>
        <taxon>Metazoa</taxon>
        <taxon>Chordata</taxon>
        <taxon>Craniata</taxon>
        <taxon>Vertebrata</taxon>
        <taxon>Euteleostomi</taxon>
        <taxon>Mammalia</taxon>
        <taxon>Eutheria</taxon>
        <taxon>Euarchontoglires</taxon>
        <taxon>Primates</taxon>
        <taxon>Haplorrhini</taxon>
        <taxon>Platyrrhini</taxon>
        <taxon>Cebidae</taxon>
        <taxon>Cebinae</taxon>
        <taxon>Sapajus</taxon>
    </lineage>
</organism>
<proteinExistence type="predicted"/>
<reference evidence="3" key="1">
    <citation type="submission" date="2025-08" db="UniProtKB">
        <authorList>
            <consortium name="RefSeq"/>
        </authorList>
    </citation>
    <scope>IDENTIFICATION</scope>
    <source>
        <tissue evidence="3">Blood</tissue>
    </source>
</reference>
<feature type="compositionally biased region" description="Low complexity" evidence="1">
    <location>
        <begin position="1"/>
        <end position="13"/>
    </location>
</feature>
<evidence type="ECO:0000256" key="1">
    <source>
        <dbReference type="SAM" id="MobiDB-lite"/>
    </source>
</evidence>